<dbReference type="InterPro" id="IPR022893">
    <property type="entry name" value="Shikimate_DH_fam"/>
</dbReference>
<sequence length="274" mass="29715">MQSIVDGSTRVFAILGDPIGQVKSPAQVTASLRARSRNAILVPLHVTSRDFDDVMRALEAIRNLDGLVFTVPHKFAAFRHCKQATERASFLQAVNVMRRSRSGAWEGDMCDGQGFVDAILQKGGVLAGKRALLLGAGGAGTAIGYALLEAGVDRLSIHDLDQMRERELVQKLRQRFDDRVSEVESDPAEFDIVANATPAGMENLQDSPINLERLRPTMIVGDVVTSTGETALIRAARSIGCVCSTGHDMYRALQETMVDFLLSPDEFSVGSGQQ</sequence>
<proteinExistence type="predicted"/>
<evidence type="ECO:0000256" key="1">
    <source>
        <dbReference type="ARBA" id="ARBA00004871"/>
    </source>
</evidence>
<feature type="domain" description="Shikimate dehydrogenase substrate binding N-terminal" evidence="8">
    <location>
        <begin position="14"/>
        <end position="96"/>
    </location>
</feature>
<dbReference type="Proteomes" id="UP001549291">
    <property type="component" value="Unassembled WGS sequence"/>
</dbReference>
<keyword evidence="10" id="KW-1185">Reference proteome</keyword>
<reference evidence="9 10" key="1">
    <citation type="submission" date="2024-06" db="EMBL/GenBank/DDBJ databases">
        <title>Genomic Encyclopedia of Type Strains, Phase V (KMG-V): Genome sequencing to study the core and pangenomes of soil and plant-associated prokaryotes.</title>
        <authorList>
            <person name="Whitman W."/>
        </authorList>
    </citation>
    <scope>NUCLEOTIDE SEQUENCE [LARGE SCALE GENOMIC DNA]</scope>
    <source>
        <strain evidence="9 10">USDA 160</strain>
    </source>
</reference>
<evidence type="ECO:0000256" key="6">
    <source>
        <dbReference type="ARBA" id="ARBA00049442"/>
    </source>
</evidence>
<evidence type="ECO:0000313" key="9">
    <source>
        <dbReference type="EMBL" id="MET4719319.1"/>
    </source>
</evidence>
<dbReference type="PANTHER" id="PTHR21089">
    <property type="entry name" value="SHIKIMATE DEHYDROGENASE"/>
    <property type="match status" value="1"/>
</dbReference>
<comment type="catalytic activity">
    <reaction evidence="6">
        <text>shikimate + NADP(+) = 3-dehydroshikimate + NADPH + H(+)</text>
        <dbReference type="Rhea" id="RHEA:17737"/>
        <dbReference type="ChEBI" id="CHEBI:15378"/>
        <dbReference type="ChEBI" id="CHEBI:16630"/>
        <dbReference type="ChEBI" id="CHEBI:36208"/>
        <dbReference type="ChEBI" id="CHEBI:57783"/>
        <dbReference type="ChEBI" id="CHEBI:58349"/>
        <dbReference type="EC" id="1.1.1.25"/>
    </reaction>
</comment>
<comment type="pathway">
    <text evidence="1">Metabolic intermediate biosynthesis; chorismate biosynthesis; chorismate from D-erythrose 4-phosphate and phosphoenolpyruvate: step 4/7.</text>
</comment>
<evidence type="ECO:0000313" key="10">
    <source>
        <dbReference type="Proteomes" id="UP001549291"/>
    </source>
</evidence>
<dbReference type="InterPro" id="IPR036291">
    <property type="entry name" value="NAD(P)-bd_dom_sf"/>
</dbReference>
<accession>A0ABV2RSV5</accession>
<dbReference type="EC" id="1.1.1.25" evidence="2"/>
<evidence type="ECO:0000256" key="5">
    <source>
        <dbReference type="ARBA" id="ARBA00023141"/>
    </source>
</evidence>
<dbReference type="RefSeq" id="WP_038959961.1">
    <property type="nucleotide sequence ID" value="NZ_CP066351.1"/>
</dbReference>
<dbReference type="EMBL" id="JBEPTQ010000002">
    <property type="protein sequence ID" value="MET4719319.1"/>
    <property type="molecule type" value="Genomic_DNA"/>
</dbReference>
<dbReference type="InterPro" id="IPR006151">
    <property type="entry name" value="Shikm_DH/Glu-tRNA_Rdtase"/>
</dbReference>
<name>A0ABV2RSV5_BRAJP</name>
<dbReference type="Gene3D" id="3.40.50.720">
    <property type="entry name" value="NAD(P)-binding Rossmann-like Domain"/>
    <property type="match status" value="1"/>
</dbReference>
<dbReference type="GO" id="GO:0004764">
    <property type="term" value="F:shikimate 3-dehydrogenase (NADP+) activity"/>
    <property type="evidence" value="ECO:0007669"/>
    <property type="project" value="UniProtKB-EC"/>
</dbReference>
<dbReference type="Pfam" id="PF01488">
    <property type="entry name" value="Shikimate_DH"/>
    <property type="match status" value="1"/>
</dbReference>
<keyword evidence="4 9" id="KW-0560">Oxidoreductase</keyword>
<keyword evidence="5" id="KW-0028">Amino-acid biosynthesis</keyword>
<evidence type="ECO:0000256" key="2">
    <source>
        <dbReference type="ARBA" id="ARBA00012962"/>
    </source>
</evidence>
<evidence type="ECO:0000259" key="8">
    <source>
        <dbReference type="Pfam" id="PF08501"/>
    </source>
</evidence>
<protein>
    <recommendedName>
        <fullName evidence="2">shikimate dehydrogenase (NADP(+))</fullName>
        <ecNumber evidence="2">1.1.1.25</ecNumber>
    </recommendedName>
</protein>
<gene>
    <name evidence="9" type="ORF">ABIF63_003425</name>
</gene>
<evidence type="ECO:0000256" key="4">
    <source>
        <dbReference type="ARBA" id="ARBA00023002"/>
    </source>
</evidence>
<dbReference type="Gene3D" id="3.40.50.10860">
    <property type="entry name" value="Leucine Dehydrogenase, chain A, domain 1"/>
    <property type="match status" value="1"/>
</dbReference>
<organism evidence="9 10">
    <name type="scientific">Bradyrhizobium japonicum</name>
    <dbReference type="NCBI Taxonomy" id="375"/>
    <lineage>
        <taxon>Bacteria</taxon>
        <taxon>Pseudomonadati</taxon>
        <taxon>Pseudomonadota</taxon>
        <taxon>Alphaproteobacteria</taxon>
        <taxon>Hyphomicrobiales</taxon>
        <taxon>Nitrobacteraceae</taxon>
        <taxon>Bradyrhizobium</taxon>
    </lineage>
</organism>
<dbReference type="SUPFAM" id="SSF53223">
    <property type="entry name" value="Aminoacid dehydrogenase-like, N-terminal domain"/>
    <property type="match status" value="1"/>
</dbReference>
<dbReference type="InterPro" id="IPR046346">
    <property type="entry name" value="Aminoacid_DH-like_N_sf"/>
</dbReference>
<evidence type="ECO:0000256" key="3">
    <source>
        <dbReference type="ARBA" id="ARBA00022857"/>
    </source>
</evidence>
<evidence type="ECO:0000259" key="7">
    <source>
        <dbReference type="Pfam" id="PF01488"/>
    </source>
</evidence>
<dbReference type="Pfam" id="PF08501">
    <property type="entry name" value="Shikimate_dh_N"/>
    <property type="match status" value="1"/>
</dbReference>
<keyword evidence="3" id="KW-0521">NADP</keyword>
<feature type="domain" description="Quinate/shikimate 5-dehydrogenase/glutamyl-tRNA reductase" evidence="7">
    <location>
        <begin position="122"/>
        <end position="200"/>
    </location>
</feature>
<dbReference type="PANTHER" id="PTHR21089:SF1">
    <property type="entry name" value="BIFUNCTIONAL 3-DEHYDROQUINATE DEHYDRATASE_SHIKIMATE DEHYDROGENASE, CHLOROPLASTIC"/>
    <property type="match status" value="1"/>
</dbReference>
<comment type="caution">
    <text evidence="9">The sequence shown here is derived from an EMBL/GenBank/DDBJ whole genome shotgun (WGS) entry which is preliminary data.</text>
</comment>
<dbReference type="SUPFAM" id="SSF51735">
    <property type="entry name" value="NAD(P)-binding Rossmann-fold domains"/>
    <property type="match status" value="1"/>
</dbReference>
<dbReference type="InterPro" id="IPR013708">
    <property type="entry name" value="Shikimate_DH-bd_N"/>
</dbReference>
<keyword evidence="5" id="KW-0057">Aromatic amino acid biosynthesis</keyword>